<dbReference type="RefSeq" id="WP_342077020.1">
    <property type="nucleotide sequence ID" value="NZ_CP151767.2"/>
</dbReference>
<dbReference type="AlphaFoldDB" id="A0AAN0M9Z5"/>
<keyword evidence="2" id="KW-1185">Reference proteome</keyword>
<dbReference type="EMBL" id="CP151767">
    <property type="protein sequence ID" value="WZU67715.1"/>
    <property type="molecule type" value="Genomic_DNA"/>
</dbReference>
<dbReference type="Proteomes" id="UP001470809">
    <property type="component" value="Chromosome"/>
</dbReference>
<name>A0AAN0M9Z5_9RHOB</name>
<reference evidence="2" key="1">
    <citation type="submission" date="2024-04" db="EMBL/GenBank/DDBJ databases">
        <title>Phylogenomic analyses of a clade within the roseobacter group suggest taxonomic reassignments of species of the genera Aestuariivita, Citreicella, Loktanella, Nautella, Pelagibaca, Ruegeria, Thalassobius, Thiobacimonas and Tropicibacter, and the proposal o.</title>
        <authorList>
            <person name="Jeon C.O."/>
        </authorList>
    </citation>
    <scope>NUCLEOTIDE SEQUENCE [LARGE SCALE GENOMIC DNA]</scope>
    <source>
        <strain evidence="2">SS1-5</strain>
    </source>
</reference>
<evidence type="ECO:0000313" key="1">
    <source>
        <dbReference type="EMBL" id="WZU67715.1"/>
    </source>
</evidence>
<protein>
    <submittedName>
        <fullName evidence="1">Uncharacterized protein</fullName>
    </submittedName>
</protein>
<sequence length="61" mass="7152">MSEFGQRRCWPIPKIYGPHTHSGADSSRPLFYIKMSVLDVFYFPILDFSYSKNDNPGHLRM</sequence>
<dbReference type="KEGG" id="yrh:AABB31_01760"/>
<evidence type="ECO:0000313" key="2">
    <source>
        <dbReference type="Proteomes" id="UP001470809"/>
    </source>
</evidence>
<gene>
    <name evidence="1" type="ORF">AABB31_01760</name>
</gene>
<reference evidence="1 2" key="2">
    <citation type="submission" date="2024-08" db="EMBL/GenBank/DDBJ databases">
        <title>Phylogenomic analyses of a clade within the roseobacter group suggest taxonomic reassignments of species of the genera Aestuariivita, Citreicella, Loktanella, Nautella, Pelagibaca, Ruegeria, Thalassobius, Thiobacimonas and Tropicibacter, and the proposal o.</title>
        <authorList>
            <person name="Jeon C.O."/>
        </authorList>
    </citation>
    <scope>NUCLEOTIDE SEQUENCE [LARGE SCALE GENOMIC DNA]</scope>
    <source>
        <strain evidence="1 2">SS1-5</strain>
    </source>
</reference>
<organism evidence="1 2">
    <name type="scientific">Yoonia rhodophyticola</name>
    <dbReference type="NCBI Taxonomy" id="3137370"/>
    <lineage>
        <taxon>Bacteria</taxon>
        <taxon>Pseudomonadati</taxon>
        <taxon>Pseudomonadota</taxon>
        <taxon>Alphaproteobacteria</taxon>
        <taxon>Rhodobacterales</taxon>
        <taxon>Paracoccaceae</taxon>
        <taxon>Yoonia</taxon>
    </lineage>
</organism>
<accession>A0AAN0M9Z5</accession>
<proteinExistence type="predicted"/>